<comment type="caution">
    <text evidence="2">The sequence shown here is derived from an EMBL/GenBank/DDBJ whole genome shotgun (WGS) entry which is preliminary data.</text>
</comment>
<name>A0A918PD08_9SPHN</name>
<dbReference type="InterPro" id="IPR009683">
    <property type="entry name" value="Extensin-like_C"/>
</dbReference>
<organism evidence="2 3">
    <name type="scientific">Novosphingobium colocasiae</name>
    <dbReference type="NCBI Taxonomy" id="1256513"/>
    <lineage>
        <taxon>Bacteria</taxon>
        <taxon>Pseudomonadati</taxon>
        <taxon>Pseudomonadota</taxon>
        <taxon>Alphaproteobacteria</taxon>
        <taxon>Sphingomonadales</taxon>
        <taxon>Sphingomonadaceae</taxon>
        <taxon>Novosphingobium</taxon>
    </lineage>
</organism>
<dbReference type="PROSITE" id="PS51257">
    <property type="entry name" value="PROKAR_LIPOPROTEIN"/>
    <property type="match status" value="1"/>
</dbReference>
<dbReference type="EMBL" id="BMZA01000002">
    <property type="protein sequence ID" value="GGY97986.1"/>
    <property type="molecule type" value="Genomic_DNA"/>
</dbReference>
<gene>
    <name evidence="2" type="ORF">GCM10011614_11410</name>
</gene>
<dbReference type="Proteomes" id="UP000648075">
    <property type="component" value="Unassembled WGS sequence"/>
</dbReference>
<protein>
    <recommendedName>
        <fullName evidence="1">Extensin-like C-terminal domain-containing protein</fullName>
    </recommendedName>
</protein>
<accession>A0A918PD08</accession>
<reference evidence="2" key="2">
    <citation type="submission" date="2020-09" db="EMBL/GenBank/DDBJ databases">
        <authorList>
            <person name="Sun Q."/>
            <person name="Kim S."/>
        </authorList>
    </citation>
    <scope>NUCLEOTIDE SEQUENCE</scope>
    <source>
        <strain evidence="2">KCTC 32255</strain>
    </source>
</reference>
<evidence type="ECO:0000259" key="1">
    <source>
        <dbReference type="Pfam" id="PF06904"/>
    </source>
</evidence>
<reference evidence="2" key="1">
    <citation type="journal article" date="2014" name="Int. J. Syst. Evol. Microbiol.">
        <title>Complete genome sequence of Corynebacterium casei LMG S-19264T (=DSM 44701T), isolated from a smear-ripened cheese.</title>
        <authorList>
            <consortium name="US DOE Joint Genome Institute (JGI-PGF)"/>
            <person name="Walter F."/>
            <person name="Albersmeier A."/>
            <person name="Kalinowski J."/>
            <person name="Ruckert C."/>
        </authorList>
    </citation>
    <scope>NUCLEOTIDE SEQUENCE</scope>
    <source>
        <strain evidence="2">KCTC 32255</strain>
    </source>
</reference>
<dbReference type="AlphaFoldDB" id="A0A918PD08"/>
<dbReference type="RefSeq" id="WP_189620142.1">
    <property type="nucleotide sequence ID" value="NZ_BMZA01000002.1"/>
</dbReference>
<keyword evidence="3" id="KW-1185">Reference proteome</keyword>
<dbReference type="Pfam" id="PF06904">
    <property type="entry name" value="Extensin-like_C"/>
    <property type="match status" value="1"/>
</dbReference>
<evidence type="ECO:0000313" key="2">
    <source>
        <dbReference type="EMBL" id="GGY97986.1"/>
    </source>
</evidence>
<proteinExistence type="predicted"/>
<feature type="domain" description="Extensin-like C-terminal" evidence="1">
    <location>
        <begin position="46"/>
        <end position="220"/>
    </location>
</feature>
<sequence length="221" mass="23842">MRKAIPLLPLVALLSGCLDIPQADAPRRQTVRQSTTAFSPRPQLRQCLAQLGAQQANFMPLADQYFGSGCSNIGTVRLASLQSDVATLGLSNLGPVTCTMANGFAAWARFGVDRAAQQIMGSRLSRIETFGSYNCRNVAGTNKRSGHATANAIDIAAFVLEDGRRISVLDDWSGGTAAERRFLRVVHASACKRFGTTLGPDYNEAHRNHFHLEADGKDFCG</sequence>
<evidence type="ECO:0000313" key="3">
    <source>
        <dbReference type="Proteomes" id="UP000648075"/>
    </source>
</evidence>